<protein>
    <submittedName>
        <fullName evidence="2">ChaN family lipoprotein</fullName>
    </submittedName>
</protein>
<dbReference type="CDD" id="cd14727">
    <property type="entry name" value="ChanN-like"/>
    <property type="match status" value="1"/>
</dbReference>
<dbReference type="EMBL" id="JAUJEA010000001">
    <property type="protein sequence ID" value="MDN5199737.1"/>
    <property type="molecule type" value="Genomic_DNA"/>
</dbReference>
<feature type="domain" description="Haem-binding uptake Tiki superfamily ChaN" evidence="1">
    <location>
        <begin position="40"/>
        <end position="241"/>
    </location>
</feature>
<organism evidence="2 3">
    <name type="scientific">Splendidivirga corallicola</name>
    <dbReference type="NCBI Taxonomy" id="3051826"/>
    <lineage>
        <taxon>Bacteria</taxon>
        <taxon>Pseudomonadati</taxon>
        <taxon>Bacteroidota</taxon>
        <taxon>Cytophagia</taxon>
        <taxon>Cytophagales</taxon>
        <taxon>Splendidivirgaceae</taxon>
        <taxon>Splendidivirga</taxon>
    </lineage>
</organism>
<dbReference type="InterPro" id="IPR007314">
    <property type="entry name" value="Cofac_haem-bd_dom"/>
</dbReference>
<comment type="caution">
    <text evidence="2">The sequence shown here is derived from an EMBL/GenBank/DDBJ whole genome shotgun (WGS) entry which is preliminary data.</text>
</comment>
<sequence length="286" mass="32752">MKKTIALASILIFSGFTNYPVKQAYKIFNGKGKASSYKSLLKEAGKADVVLFGELHNNPICHWLQLELTKDLYEEKKNDLKLGAEMFERDDQLLLDEYLNGLVPLKNFEREAKLWNNYKTDYAPLVNFAKEHQLPFIATNIPRRYANLVYRKGFESLEDLPEESRKYIAPLPIAYDPELKGYKSMLEMAGGHGGENLPKAQAIKDATMAWSIHANCERGKSIIHYHGTYHSNNFEGIVWYLKKLEPKLKILTIASVEQDLIEDLNEKNKNLADFVLAVPKSMTKTY</sequence>
<dbReference type="Pfam" id="PF04187">
    <property type="entry name" value="Cofac_haem_bdg"/>
    <property type="match status" value="1"/>
</dbReference>
<name>A0ABT8KG94_9BACT</name>
<keyword evidence="3" id="KW-1185">Reference proteome</keyword>
<evidence type="ECO:0000313" key="3">
    <source>
        <dbReference type="Proteomes" id="UP001172082"/>
    </source>
</evidence>
<evidence type="ECO:0000313" key="2">
    <source>
        <dbReference type="EMBL" id="MDN5199737.1"/>
    </source>
</evidence>
<dbReference type="RefSeq" id="WP_346749769.1">
    <property type="nucleotide sequence ID" value="NZ_JAUJEA010000001.1"/>
</dbReference>
<dbReference type="Gene3D" id="3.40.50.11550">
    <property type="match status" value="2"/>
</dbReference>
<dbReference type="Proteomes" id="UP001172082">
    <property type="component" value="Unassembled WGS sequence"/>
</dbReference>
<proteinExistence type="predicted"/>
<keyword evidence="2" id="KW-0449">Lipoprotein</keyword>
<accession>A0ABT8KG94</accession>
<evidence type="ECO:0000259" key="1">
    <source>
        <dbReference type="Pfam" id="PF04187"/>
    </source>
</evidence>
<dbReference type="SUPFAM" id="SSF159501">
    <property type="entry name" value="EreA/ChaN-like"/>
    <property type="match status" value="1"/>
</dbReference>
<reference evidence="2" key="1">
    <citation type="submission" date="2023-06" db="EMBL/GenBank/DDBJ databases">
        <title>Genomic of Parafulvivirga corallium.</title>
        <authorList>
            <person name="Wang G."/>
        </authorList>
    </citation>
    <scope>NUCLEOTIDE SEQUENCE</scope>
    <source>
        <strain evidence="2">BMA10</strain>
    </source>
</reference>
<gene>
    <name evidence="2" type="ORF">QQ008_00145</name>
</gene>